<evidence type="ECO:0000313" key="5">
    <source>
        <dbReference type="EMBL" id="AQZ93968.1"/>
    </source>
</evidence>
<dbReference type="EMBL" id="CP020100">
    <property type="protein sequence ID" value="AQZ93968.1"/>
    <property type="molecule type" value="Genomic_DNA"/>
</dbReference>
<gene>
    <name evidence="5" type="ORF">BVH74_04020</name>
</gene>
<organism evidence="5 6">
    <name type="scientific">Halopseudomonas phragmitis</name>
    <dbReference type="NCBI Taxonomy" id="1931241"/>
    <lineage>
        <taxon>Bacteria</taxon>
        <taxon>Pseudomonadati</taxon>
        <taxon>Pseudomonadota</taxon>
        <taxon>Gammaproteobacteria</taxon>
        <taxon>Pseudomonadales</taxon>
        <taxon>Pseudomonadaceae</taxon>
        <taxon>Halopseudomonas</taxon>
    </lineage>
</organism>
<dbReference type="InterPro" id="IPR003778">
    <property type="entry name" value="CT_A_B"/>
</dbReference>
<dbReference type="Pfam" id="PF02626">
    <property type="entry name" value="CT_A_B"/>
    <property type="match status" value="1"/>
</dbReference>
<dbReference type="NCBIfam" id="TIGR00724">
    <property type="entry name" value="urea_amlyse_rel"/>
    <property type="match status" value="1"/>
</dbReference>
<dbReference type="STRING" id="1931241.BVH74_04020"/>
<keyword evidence="6" id="KW-1185">Reference proteome</keyword>
<evidence type="ECO:0000313" key="6">
    <source>
        <dbReference type="Proteomes" id="UP000243488"/>
    </source>
</evidence>
<proteinExistence type="predicted"/>
<dbReference type="PANTHER" id="PTHR43309:SF4">
    <property type="entry name" value="CARBOXYLTRANSFERASE DOMAIN-CONTAINING PROTEIN"/>
    <property type="match status" value="1"/>
</dbReference>
<dbReference type="Proteomes" id="UP000243488">
    <property type="component" value="Chromosome"/>
</dbReference>
<dbReference type="GO" id="GO:0005524">
    <property type="term" value="F:ATP binding"/>
    <property type="evidence" value="ECO:0007669"/>
    <property type="project" value="UniProtKB-KW"/>
</dbReference>
<protein>
    <submittedName>
        <fullName evidence="5">Allophanate hydrolase</fullName>
    </submittedName>
</protein>
<dbReference type="InterPro" id="IPR052708">
    <property type="entry name" value="PxpC"/>
</dbReference>
<dbReference type="KEGG" id="ppha:BVH74_04020"/>
<sequence length="316" mass="34037">MSLRVEQTLGLAQLQDHGRFGVRHLGVTQGGALDWISAGLANHLLGNSADCPVLEIPLGGLTLRCEQDTTLALTGADLQARLDDQPLAPWCSFAVKAGQRLVFNTPLYGVRAYLAAPDGFRAPQVLGSCATVVRDRLGGLQGNGAALQTGDQLDAAARRPKPVSLPEQLRPDLRRPAQLELVPGAQIARFSGVSLFQAFNQVWRVDARADRMGVRLQGPVLHYQGEALVSEGIALGAIQVPPDGQPIILLNDRQTIGGYPRLGALSPVAVARLAQCGVGEPVRLRISSHSQARERYLHWLELIDGRNDHYPPVHRG</sequence>
<accession>A0A1V0B202</accession>
<evidence type="ECO:0000256" key="1">
    <source>
        <dbReference type="ARBA" id="ARBA00022741"/>
    </source>
</evidence>
<keyword evidence="3" id="KW-0067">ATP-binding</keyword>
<evidence type="ECO:0000259" key="4">
    <source>
        <dbReference type="SMART" id="SM00797"/>
    </source>
</evidence>
<keyword evidence="2 5" id="KW-0378">Hydrolase</keyword>
<dbReference type="AlphaFoldDB" id="A0A1V0B202"/>
<feature type="domain" description="Carboxyltransferase" evidence="4">
    <location>
        <begin position="24"/>
        <end position="299"/>
    </location>
</feature>
<dbReference type="Gene3D" id="2.40.100.10">
    <property type="entry name" value="Cyclophilin-like"/>
    <property type="match status" value="1"/>
</dbReference>
<dbReference type="SMART" id="SM00797">
    <property type="entry name" value="AHS2"/>
    <property type="match status" value="1"/>
</dbReference>
<name>A0A1V0B202_9GAMM</name>
<keyword evidence="1" id="KW-0547">Nucleotide-binding</keyword>
<evidence type="ECO:0000256" key="2">
    <source>
        <dbReference type="ARBA" id="ARBA00022801"/>
    </source>
</evidence>
<evidence type="ECO:0000256" key="3">
    <source>
        <dbReference type="ARBA" id="ARBA00022840"/>
    </source>
</evidence>
<dbReference type="GO" id="GO:0016787">
    <property type="term" value="F:hydrolase activity"/>
    <property type="evidence" value="ECO:0007669"/>
    <property type="project" value="UniProtKB-KW"/>
</dbReference>
<dbReference type="PANTHER" id="PTHR43309">
    <property type="entry name" value="5-OXOPROLINASE SUBUNIT C"/>
    <property type="match status" value="1"/>
</dbReference>
<dbReference type="InterPro" id="IPR029000">
    <property type="entry name" value="Cyclophilin-like_dom_sf"/>
</dbReference>
<reference evidence="5 6" key="1">
    <citation type="submission" date="2017-03" db="EMBL/GenBank/DDBJ databases">
        <title>Complete genome sequence of the novel DNRA strain Pseudomonas sp. S-6-2 isolated from Chinese polluted river sediment. Journal of Biotechnology.</title>
        <authorList>
            <person name="Li J."/>
            <person name="Xiang F."/>
            <person name="Wang L."/>
            <person name="Xi L."/>
            <person name="Liu J."/>
        </authorList>
    </citation>
    <scope>NUCLEOTIDE SEQUENCE [LARGE SCALE GENOMIC DNA]</scope>
    <source>
        <strain evidence="5 6">S-6-2</strain>
    </source>
</reference>
<dbReference type="RefSeq" id="WP_080048823.1">
    <property type="nucleotide sequence ID" value="NZ_CP020100.1"/>
</dbReference>